<protein>
    <recommendedName>
        <fullName evidence="4">DUF4058 domain-containing protein</fullName>
    </recommendedName>
</protein>
<dbReference type="Pfam" id="PF13267">
    <property type="entry name" value="DUF4058"/>
    <property type="match status" value="1"/>
</dbReference>
<organism evidence="2 3">
    <name type="scientific">Halomicronema hongdechloris C2206</name>
    <dbReference type="NCBI Taxonomy" id="1641165"/>
    <lineage>
        <taxon>Bacteria</taxon>
        <taxon>Bacillati</taxon>
        <taxon>Cyanobacteriota</taxon>
        <taxon>Cyanophyceae</taxon>
        <taxon>Nodosilineales</taxon>
        <taxon>Nodosilineaceae</taxon>
        <taxon>Halomicronema</taxon>
    </lineage>
</organism>
<dbReference type="InterPro" id="IPR025132">
    <property type="entry name" value="DUF4058"/>
</dbReference>
<accession>A0A1Z3HTD1</accession>
<dbReference type="EMBL" id="CP021983">
    <property type="protein sequence ID" value="ASC73591.1"/>
    <property type="molecule type" value="Genomic_DNA"/>
</dbReference>
<dbReference type="STRING" id="1641165.XM38_24635"/>
<dbReference type="RefSeq" id="WP_080813566.1">
    <property type="nucleotide sequence ID" value="NZ_CP021983.2"/>
</dbReference>
<dbReference type="OrthoDB" id="517639at2"/>
<evidence type="ECO:0000256" key="1">
    <source>
        <dbReference type="SAM" id="MobiDB-lite"/>
    </source>
</evidence>
<evidence type="ECO:0000313" key="2">
    <source>
        <dbReference type="EMBL" id="ASC73591.1"/>
    </source>
</evidence>
<evidence type="ECO:0008006" key="4">
    <source>
        <dbReference type="Google" id="ProtNLM"/>
    </source>
</evidence>
<keyword evidence="3" id="KW-1185">Reference proteome</keyword>
<feature type="region of interest" description="Disordered" evidence="1">
    <location>
        <begin position="72"/>
        <end position="91"/>
    </location>
</feature>
<gene>
    <name evidence="2" type="ORF">XM38_045620</name>
</gene>
<proteinExistence type="predicted"/>
<name>A0A1Z3HTD1_9CYAN</name>
<sequence length="258" mass="28466">MPSPFPGMDPYLEAPNLWPEVHSRLIVGMADTLGPMLLPDYYVAIEQRTYLNTPTDNVLVGIPDVSVVAQRDRTTSPSTGSVATVSPSDHPQTVTIPLAEEVRERYLEIRETSTGRVITAIELLSPTNKRPGEGRDAYLHKRQQVLSSASHLVEIDLLRAGMALPIEDVKTATHYRILVSRSETRPQAQLYGFNLPDPIPAVPIPLKAGGDESALNLKPIVDTLYDRAGYALRIDLDTMPLGTTAEEQTWIRQILAHT</sequence>
<dbReference type="AlphaFoldDB" id="A0A1Z3HTD1"/>
<feature type="compositionally biased region" description="Polar residues" evidence="1">
    <location>
        <begin position="75"/>
        <end position="91"/>
    </location>
</feature>
<evidence type="ECO:0000313" key="3">
    <source>
        <dbReference type="Proteomes" id="UP000191901"/>
    </source>
</evidence>
<reference evidence="2 3" key="1">
    <citation type="journal article" date="2016" name="Biochim. Biophys. Acta">
        <title>Characterization of red-shifted phycobilisomes isolated from the chlorophyll f-containing cyanobacterium Halomicronema hongdechloris.</title>
        <authorList>
            <person name="Li Y."/>
            <person name="Lin Y."/>
            <person name="Garvey C.J."/>
            <person name="Birch D."/>
            <person name="Corkery R.W."/>
            <person name="Loughlin P.C."/>
            <person name="Scheer H."/>
            <person name="Willows R.D."/>
            <person name="Chen M."/>
        </authorList>
    </citation>
    <scope>NUCLEOTIDE SEQUENCE [LARGE SCALE GENOMIC DNA]</scope>
    <source>
        <strain evidence="2 3">C2206</strain>
    </source>
</reference>
<dbReference type="Proteomes" id="UP000191901">
    <property type="component" value="Chromosome"/>
</dbReference>
<dbReference type="KEGG" id="hhg:XM38_045620"/>